<protein>
    <submittedName>
        <fullName evidence="1">Uncharacterized protein</fullName>
    </submittedName>
</protein>
<keyword evidence="2" id="KW-1185">Reference proteome</keyword>
<sequence length="105" mass="11584">MAEQKINELQEGLDCARAAEKGALEAKAAADARVAALEAQLSSTNALLKFNIFMDLSQGLIRTDLIPLLMVNFILILRMASLMPVVKMSSRPWSLKLVIFHSELK</sequence>
<reference evidence="1" key="2">
    <citation type="journal article" date="2024" name="Plant">
        <title>Genomic evolution and insights into agronomic trait innovations of Sesamum species.</title>
        <authorList>
            <person name="Miao H."/>
            <person name="Wang L."/>
            <person name="Qu L."/>
            <person name="Liu H."/>
            <person name="Sun Y."/>
            <person name="Le M."/>
            <person name="Wang Q."/>
            <person name="Wei S."/>
            <person name="Zheng Y."/>
            <person name="Lin W."/>
            <person name="Duan Y."/>
            <person name="Cao H."/>
            <person name="Xiong S."/>
            <person name="Wang X."/>
            <person name="Wei L."/>
            <person name="Li C."/>
            <person name="Ma Q."/>
            <person name="Ju M."/>
            <person name="Zhao R."/>
            <person name="Li G."/>
            <person name="Mu C."/>
            <person name="Tian Q."/>
            <person name="Mei H."/>
            <person name="Zhang T."/>
            <person name="Gao T."/>
            <person name="Zhang H."/>
        </authorList>
    </citation>
    <scope>NUCLEOTIDE SEQUENCE</scope>
    <source>
        <strain evidence="1">3651</strain>
    </source>
</reference>
<proteinExistence type="predicted"/>
<comment type="caution">
    <text evidence="1">The sequence shown here is derived from an EMBL/GenBank/DDBJ whole genome shotgun (WGS) entry which is preliminary data.</text>
</comment>
<gene>
    <name evidence="1" type="ORF">Salat_0644500</name>
</gene>
<dbReference type="Proteomes" id="UP001293254">
    <property type="component" value="Unassembled WGS sequence"/>
</dbReference>
<organism evidence="1 2">
    <name type="scientific">Sesamum alatum</name>
    <dbReference type="NCBI Taxonomy" id="300844"/>
    <lineage>
        <taxon>Eukaryota</taxon>
        <taxon>Viridiplantae</taxon>
        <taxon>Streptophyta</taxon>
        <taxon>Embryophyta</taxon>
        <taxon>Tracheophyta</taxon>
        <taxon>Spermatophyta</taxon>
        <taxon>Magnoliopsida</taxon>
        <taxon>eudicotyledons</taxon>
        <taxon>Gunneridae</taxon>
        <taxon>Pentapetalae</taxon>
        <taxon>asterids</taxon>
        <taxon>lamiids</taxon>
        <taxon>Lamiales</taxon>
        <taxon>Pedaliaceae</taxon>
        <taxon>Sesamum</taxon>
    </lineage>
</organism>
<evidence type="ECO:0000313" key="2">
    <source>
        <dbReference type="Proteomes" id="UP001293254"/>
    </source>
</evidence>
<dbReference type="AlphaFoldDB" id="A0AAE1YRA7"/>
<reference evidence="1" key="1">
    <citation type="submission" date="2020-06" db="EMBL/GenBank/DDBJ databases">
        <authorList>
            <person name="Li T."/>
            <person name="Hu X."/>
            <person name="Zhang T."/>
            <person name="Song X."/>
            <person name="Zhang H."/>
            <person name="Dai N."/>
            <person name="Sheng W."/>
            <person name="Hou X."/>
            <person name="Wei L."/>
        </authorList>
    </citation>
    <scope>NUCLEOTIDE SEQUENCE</scope>
    <source>
        <strain evidence="1">3651</strain>
        <tissue evidence="1">Leaf</tissue>
    </source>
</reference>
<accession>A0AAE1YRA7</accession>
<dbReference type="EMBL" id="JACGWO010000002">
    <property type="protein sequence ID" value="KAK4434816.1"/>
    <property type="molecule type" value="Genomic_DNA"/>
</dbReference>
<name>A0AAE1YRA7_9LAMI</name>
<evidence type="ECO:0000313" key="1">
    <source>
        <dbReference type="EMBL" id="KAK4434816.1"/>
    </source>
</evidence>